<dbReference type="Proteomes" id="UP000024635">
    <property type="component" value="Unassembled WGS sequence"/>
</dbReference>
<feature type="region of interest" description="Disordered" evidence="1">
    <location>
        <begin position="1"/>
        <end position="24"/>
    </location>
</feature>
<evidence type="ECO:0000313" key="2">
    <source>
        <dbReference type="EMBL" id="EYC22558.1"/>
    </source>
</evidence>
<keyword evidence="3" id="KW-1185">Reference proteome</keyword>
<feature type="compositionally biased region" description="Polar residues" evidence="1">
    <location>
        <begin position="12"/>
        <end position="24"/>
    </location>
</feature>
<name>A0A016V791_9BILA</name>
<sequence length="109" mass="12538">MLEIGAYPGPSRNDNPSKVHQQAQKRQCSVLEEVKLTKIWSRKVDRSKLCWLPATAATLANESWRVRSIRSTTSHVNSGQQTVTGPVLENGFEDHFETIWVYRWNQRAE</sequence>
<dbReference type="AlphaFoldDB" id="A0A016V791"/>
<gene>
    <name evidence="2" type="primary">Acey_s0017.g3422</name>
    <name evidence="2" type="ORF">Y032_0017g3422</name>
</gene>
<proteinExistence type="predicted"/>
<evidence type="ECO:0000256" key="1">
    <source>
        <dbReference type="SAM" id="MobiDB-lite"/>
    </source>
</evidence>
<protein>
    <submittedName>
        <fullName evidence="2">Uncharacterized protein</fullName>
    </submittedName>
</protein>
<organism evidence="2 3">
    <name type="scientific">Ancylostoma ceylanicum</name>
    <dbReference type="NCBI Taxonomy" id="53326"/>
    <lineage>
        <taxon>Eukaryota</taxon>
        <taxon>Metazoa</taxon>
        <taxon>Ecdysozoa</taxon>
        <taxon>Nematoda</taxon>
        <taxon>Chromadorea</taxon>
        <taxon>Rhabditida</taxon>
        <taxon>Rhabditina</taxon>
        <taxon>Rhabditomorpha</taxon>
        <taxon>Strongyloidea</taxon>
        <taxon>Ancylostomatidae</taxon>
        <taxon>Ancylostomatinae</taxon>
        <taxon>Ancylostoma</taxon>
    </lineage>
</organism>
<dbReference type="EMBL" id="JARK01001353">
    <property type="protein sequence ID" value="EYC22558.1"/>
    <property type="molecule type" value="Genomic_DNA"/>
</dbReference>
<reference evidence="3" key="1">
    <citation type="journal article" date="2015" name="Nat. Genet.">
        <title>The genome and transcriptome of the zoonotic hookworm Ancylostoma ceylanicum identify infection-specific gene families.</title>
        <authorList>
            <person name="Schwarz E.M."/>
            <person name="Hu Y."/>
            <person name="Antoshechkin I."/>
            <person name="Miller M.M."/>
            <person name="Sternberg P.W."/>
            <person name="Aroian R.V."/>
        </authorList>
    </citation>
    <scope>NUCLEOTIDE SEQUENCE</scope>
    <source>
        <strain evidence="3">HY135</strain>
    </source>
</reference>
<evidence type="ECO:0000313" key="3">
    <source>
        <dbReference type="Proteomes" id="UP000024635"/>
    </source>
</evidence>
<comment type="caution">
    <text evidence="2">The sequence shown here is derived from an EMBL/GenBank/DDBJ whole genome shotgun (WGS) entry which is preliminary data.</text>
</comment>
<accession>A0A016V791</accession>